<dbReference type="Gene3D" id="1.10.10.10">
    <property type="entry name" value="Winged helix-like DNA-binding domain superfamily/Winged helix DNA-binding domain"/>
    <property type="match status" value="1"/>
</dbReference>
<dbReference type="PANTHER" id="PTHR13022">
    <property type="entry name" value="EUKARYOTIC TRANSLATION INITIATION FACTOR 3 SUBUNIT 11"/>
    <property type="match status" value="1"/>
</dbReference>
<feature type="transmembrane region" description="Helical" evidence="5">
    <location>
        <begin position="33"/>
        <end position="53"/>
    </location>
</feature>
<evidence type="ECO:0000259" key="6">
    <source>
        <dbReference type="Pfam" id="PF10075"/>
    </source>
</evidence>
<keyword evidence="5" id="KW-0472">Membrane</keyword>
<dbReference type="Pfam" id="PF10075">
    <property type="entry name" value="CSN8_PSD8_EIF3K"/>
    <property type="match status" value="1"/>
</dbReference>
<name>A0AAW1KCS9_SAPOF</name>
<dbReference type="InterPro" id="IPR016020">
    <property type="entry name" value="Transl_init_fac_sub12_N_euk"/>
</dbReference>
<dbReference type="GO" id="GO:0006446">
    <property type="term" value="P:regulation of translational initiation"/>
    <property type="evidence" value="ECO:0007669"/>
    <property type="project" value="InterPro"/>
</dbReference>
<dbReference type="Gene3D" id="1.25.40.250">
    <property type="entry name" value="ARM repeat, domain 1"/>
    <property type="match status" value="1"/>
</dbReference>
<dbReference type="GO" id="GO:0003723">
    <property type="term" value="F:RNA binding"/>
    <property type="evidence" value="ECO:0007669"/>
    <property type="project" value="UniProtKB-UniRule"/>
</dbReference>
<accession>A0AAW1KCS9</accession>
<evidence type="ECO:0000313" key="7">
    <source>
        <dbReference type="EMBL" id="KAK9715607.1"/>
    </source>
</evidence>
<comment type="subunit">
    <text evidence="4">Component of the eukaryotic translation initiation factor 3 (eIF-3) complex.</text>
</comment>
<dbReference type="SUPFAM" id="SSF46785">
    <property type="entry name" value="Winged helix' DNA-binding domain"/>
    <property type="match status" value="1"/>
</dbReference>
<dbReference type="InterPro" id="IPR036390">
    <property type="entry name" value="WH_DNA-bd_sf"/>
</dbReference>
<dbReference type="InterPro" id="IPR016024">
    <property type="entry name" value="ARM-type_fold"/>
</dbReference>
<dbReference type="FunFam" id="1.10.10.10:FF:000378">
    <property type="entry name" value="Eukaryotic translation initiation factor 3 subunit K"/>
    <property type="match status" value="1"/>
</dbReference>
<keyword evidence="2 4" id="KW-0396">Initiation factor</keyword>
<dbReference type="GO" id="GO:0043022">
    <property type="term" value="F:ribosome binding"/>
    <property type="evidence" value="ECO:0007669"/>
    <property type="project" value="InterPro"/>
</dbReference>
<dbReference type="GO" id="GO:0016282">
    <property type="term" value="C:eukaryotic 43S preinitiation complex"/>
    <property type="evidence" value="ECO:0007669"/>
    <property type="project" value="UniProtKB-UniRule"/>
</dbReference>
<comment type="subcellular location">
    <subcellularLocation>
        <location evidence="4">Cytoplasm</location>
    </subcellularLocation>
</comment>
<dbReference type="EMBL" id="JBDFQZ010000006">
    <property type="protein sequence ID" value="KAK9715607.1"/>
    <property type="molecule type" value="Genomic_DNA"/>
</dbReference>
<comment type="similarity">
    <text evidence="4">Belongs to the eIF-3 subunit K family.</text>
</comment>
<keyword evidence="8" id="KW-1185">Reference proteome</keyword>
<dbReference type="AlphaFoldDB" id="A0AAW1KCS9"/>
<evidence type="ECO:0000256" key="3">
    <source>
        <dbReference type="ARBA" id="ARBA00022917"/>
    </source>
</evidence>
<dbReference type="HAMAP" id="MF_03010">
    <property type="entry name" value="eIF3k"/>
    <property type="match status" value="1"/>
</dbReference>
<evidence type="ECO:0000313" key="8">
    <source>
        <dbReference type="Proteomes" id="UP001443914"/>
    </source>
</evidence>
<comment type="caution">
    <text evidence="7">The sequence shown here is derived from an EMBL/GenBank/DDBJ whole genome shotgun (WGS) entry which is preliminary data.</text>
</comment>
<gene>
    <name evidence="7" type="ORF">RND81_06G176600</name>
</gene>
<dbReference type="PANTHER" id="PTHR13022:SF0">
    <property type="entry name" value="EUKARYOTIC TRANSLATION INITIATION FACTOR 3 SUBUNIT K"/>
    <property type="match status" value="1"/>
</dbReference>
<keyword evidence="3 4" id="KW-0648">Protein biosynthesis</keyword>
<dbReference type="InterPro" id="IPR009374">
    <property type="entry name" value="eIF3k"/>
</dbReference>
<keyword evidence="5" id="KW-1133">Transmembrane helix</keyword>
<keyword evidence="1 4" id="KW-0963">Cytoplasm</keyword>
<dbReference type="GO" id="GO:0033290">
    <property type="term" value="C:eukaryotic 48S preinitiation complex"/>
    <property type="evidence" value="ECO:0007669"/>
    <property type="project" value="UniProtKB-UniRule"/>
</dbReference>
<dbReference type="FunFam" id="1.25.40.250:FF:000002">
    <property type="entry name" value="Eukaryotic translation initiation factor 3 subunit K"/>
    <property type="match status" value="1"/>
</dbReference>
<organism evidence="7 8">
    <name type="scientific">Saponaria officinalis</name>
    <name type="common">Common soapwort</name>
    <name type="synonym">Lychnis saponaria</name>
    <dbReference type="NCBI Taxonomy" id="3572"/>
    <lineage>
        <taxon>Eukaryota</taxon>
        <taxon>Viridiplantae</taxon>
        <taxon>Streptophyta</taxon>
        <taxon>Embryophyta</taxon>
        <taxon>Tracheophyta</taxon>
        <taxon>Spermatophyta</taxon>
        <taxon>Magnoliopsida</taxon>
        <taxon>eudicotyledons</taxon>
        <taxon>Gunneridae</taxon>
        <taxon>Pentapetalae</taxon>
        <taxon>Caryophyllales</taxon>
        <taxon>Caryophyllaceae</taxon>
        <taxon>Caryophylleae</taxon>
        <taxon>Saponaria</taxon>
    </lineage>
</organism>
<protein>
    <recommendedName>
        <fullName evidence="4">Eukaryotic translation initiation factor 3 subunit K</fullName>
        <shortName evidence="4">eIF3k</shortName>
    </recommendedName>
    <alternativeName>
        <fullName evidence="4">eIF-3 p25</fullName>
    </alternativeName>
</protein>
<evidence type="ECO:0000256" key="4">
    <source>
        <dbReference type="HAMAP-Rule" id="MF_03010"/>
    </source>
</evidence>
<evidence type="ECO:0000256" key="1">
    <source>
        <dbReference type="ARBA" id="ARBA00022490"/>
    </source>
</evidence>
<proteinExistence type="inferred from homology"/>
<comment type="function">
    <text evidence="4">Component of the eukaryotic translation initiation factor 3 (eIF-3) complex, which is involved in protein synthesis of a specialized repertoire of mRNAs and, together with other initiation factors, stimulates binding of mRNA and methionyl-tRNAi to the 40S ribosome. The eIF-3 complex specifically targets and initiates translation of a subset of mRNAs involved in cell proliferation.</text>
</comment>
<evidence type="ECO:0000256" key="2">
    <source>
        <dbReference type="ARBA" id="ARBA00022540"/>
    </source>
</evidence>
<reference evidence="7" key="1">
    <citation type="submission" date="2024-03" db="EMBL/GenBank/DDBJ databases">
        <title>WGS assembly of Saponaria officinalis var. Norfolk2.</title>
        <authorList>
            <person name="Jenkins J."/>
            <person name="Shu S."/>
            <person name="Grimwood J."/>
            <person name="Barry K."/>
            <person name="Goodstein D."/>
            <person name="Schmutz J."/>
            <person name="Leebens-Mack J."/>
            <person name="Osbourn A."/>
        </authorList>
    </citation>
    <scope>NUCLEOTIDE SEQUENCE [LARGE SCALE GENOMIC DNA]</scope>
    <source>
        <strain evidence="7">JIC</strain>
    </source>
</reference>
<feature type="domain" description="CSN8/PSMD8/EIF3K" evidence="6">
    <location>
        <begin position="125"/>
        <end position="251"/>
    </location>
</feature>
<dbReference type="SUPFAM" id="SSF48371">
    <property type="entry name" value="ARM repeat"/>
    <property type="match status" value="1"/>
</dbReference>
<dbReference type="GO" id="GO:0001732">
    <property type="term" value="P:formation of cytoplasmic translation initiation complex"/>
    <property type="evidence" value="ECO:0007669"/>
    <property type="project" value="UniProtKB-UniRule"/>
</dbReference>
<dbReference type="InterPro" id="IPR036388">
    <property type="entry name" value="WH-like_DNA-bd_sf"/>
</dbReference>
<dbReference type="InterPro" id="IPR033464">
    <property type="entry name" value="CSN8_PSD8_EIF3K"/>
</dbReference>
<dbReference type="GO" id="GO:0005852">
    <property type="term" value="C:eukaryotic translation initiation factor 3 complex"/>
    <property type="evidence" value="ECO:0007669"/>
    <property type="project" value="UniProtKB-UniRule"/>
</dbReference>
<evidence type="ECO:0000256" key="5">
    <source>
        <dbReference type="SAM" id="Phobius"/>
    </source>
</evidence>
<keyword evidence="5" id="KW-0812">Transmembrane</keyword>
<dbReference type="GO" id="GO:0003743">
    <property type="term" value="F:translation initiation factor activity"/>
    <property type="evidence" value="ECO:0007669"/>
    <property type="project" value="UniProtKB-UniRule"/>
</dbReference>
<sequence>MHNPSNFLKQCPSKSITLTQHNTKKTKNKKLSISYHLLFLFSSSKLGLGFSILGKLIMGKEIQNQSQPQSTQYTVEELVGLNPYNPDILPDLENYVNEQVTNGSYSLNANLCLLRLYQFEPERMSTQIIARILIKALMAMPAPDFSLCLFLIPERVQMEEQFKTLIVLSHYLETARFRQFWEEAAKNRHIFEAVPGFEQAVQDYAVHILSVTYQRVPRTVVAEAINIEGLALDKFLEKQVTENGWSLEKGQGKGQMIVLPRSEFNHPELKKNAADNIPLEHITRIFPILG</sequence>
<dbReference type="Proteomes" id="UP001443914">
    <property type="component" value="Unassembled WGS sequence"/>
</dbReference>